<gene>
    <name evidence="10" type="primary">77</name>
</gene>
<comment type="subcellular location">
    <subcellularLocation>
        <location evidence="1">Host cytoplasm</location>
    </subcellularLocation>
    <subcellularLocation>
        <location evidence="2">Virion membrane</location>
        <topology evidence="2">Multi-pass membrane protein</topology>
    </subcellularLocation>
</comment>
<organism evidence="10 11">
    <name type="scientific">Cotia virus</name>
    <dbReference type="NCBI Taxonomy" id="39444"/>
    <lineage>
        <taxon>Viruses</taxon>
        <taxon>Varidnaviria</taxon>
        <taxon>Bamfordvirae</taxon>
        <taxon>Nucleocytoviricota</taxon>
        <taxon>Pokkesviricetes</taxon>
        <taxon>Chitovirales</taxon>
        <taxon>Poxviridae</taxon>
        <taxon>Chordopoxvirinae</taxon>
        <taxon>Oryzopoxvirus</taxon>
        <taxon>Oryzopoxvirus cotia</taxon>
    </lineage>
</organism>
<dbReference type="InterPro" id="IPR008447">
    <property type="entry name" value="Prot_L2"/>
</dbReference>
<feature type="transmembrane region" description="Helical" evidence="9">
    <location>
        <begin position="47"/>
        <end position="66"/>
    </location>
</feature>
<evidence type="ECO:0000313" key="10">
    <source>
        <dbReference type="EMBL" id="AIT70692.1"/>
    </source>
</evidence>
<dbReference type="GO" id="GO:0030430">
    <property type="term" value="C:host cell cytoplasm"/>
    <property type="evidence" value="ECO:0007669"/>
    <property type="project" value="UniProtKB-SubCell"/>
</dbReference>
<dbReference type="EMBL" id="KM595078">
    <property type="protein sequence ID" value="AIT70692.1"/>
    <property type="molecule type" value="Genomic_DNA"/>
</dbReference>
<keyword evidence="5" id="KW-0946">Virion</keyword>
<dbReference type="Proteomes" id="UP000121784">
    <property type="component" value="Segment"/>
</dbReference>
<evidence type="ECO:0000256" key="5">
    <source>
        <dbReference type="ARBA" id="ARBA00022844"/>
    </source>
</evidence>
<evidence type="ECO:0000256" key="2">
    <source>
        <dbReference type="ARBA" id="ARBA00004385"/>
    </source>
</evidence>
<protein>
    <submittedName>
        <fullName evidence="10">Virus assembly crescent formation protein</fullName>
    </submittedName>
</protein>
<reference evidence="10 11" key="1">
    <citation type="submission" date="2014-09" db="EMBL/GenBank/DDBJ databases">
        <title>Complete Genome Sequence of the Embu Virus Strain SPAn 880.</title>
        <authorList>
            <person name="Ibrahim M.S."/>
            <person name="Antwerpen M.H."/>
            <person name="Georgi E."/>
            <person name="Vette P."/>
            <person name="Zoeller G."/>
            <person name="Meyer H."/>
        </authorList>
    </citation>
    <scope>NUCLEOTIDE SEQUENCE [LARGE SCALE GENOMIC DNA]</scope>
    <source>
        <strain evidence="10">SPAn880</strain>
    </source>
</reference>
<evidence type="ECO:0000256" key="6">
    <source>
        <dbReference type="ARBA" id="ARBA00022989"/>
    </source>
</evidence>
<evidence type="ECO:0000256" key="4">
    <source>
        <dbReference type="ARBA" id="ARBA00022692"/>
    </source>
</evidence>
<keyword evidence="4 9" id="KW-0812">Transmembrane</keyword>
<evidence type="ECO:0000256" key="3">
    <source>
        <dbReference type="ARBA" id="ARBA00022518"/>
    </source>
</evidence>
<evidence type="ECO:0000256" key="7">
    <source>
        <dbReference type="ARBA" id="ARBA00023136"/>
    </source>
</evidence>
<dbReference type="GO" id="GO:0055036">
    <property type="term" value="C:virion membrane"/>
    <property type="evidence" value="ECO:0007669"/>
    <property type="project" value="UniProtKB-SubCell"/>
</dbReference>
<name>A0A097IVQ2_9POXV</name>
<keyword evidence="8" id="KW-1035">Host cytoplasm</keyword>
<evidence type="ECO:0000256" key="9">
    <source>
        <dbReference type="SAM" id="Phobius"/>
    </source>
</evidence>
<evidence type="ECO:0000313" key="11">
    <source>
        <dbReference type="Proteomes" id="UP000121784"/>
    </source>
</evidence>
<keyword evidence="6 9" id="KW-1133">Transmembrane helix</keyword>
<keyword evidence="3" id="KW-0244">Early protein</keyword>
<accession>A0A097IVQ2</accession>
<keyword evidence="7 9" id="KW-0472">Membrane</keyword>
<sequence>MFKMASILVSKVYNIKDNNKLNEKFIDCVINEIENNNNILLKHILKLLIDLIFFLIIIYITLIRFLKRNYKIILLFFITTILYRLCSNYYR</sequence>
<evidence type="ECO:0000256" key="8">
    <source>
        <dbReference type="ARBA" id="ARBA00023200"/>
    </source>
</evidence>
<evidence type="ECO:0000256" key="1">
    <source>
        <dbReference type="ARBA" id="ARBA00004192"/>
    </source>
</evidence>
<proteinExistence type="predicted"/>
<feature type="transmembrane region" description="Helical" evidence="9">
    <location>
        <begin position="72"/>
        <end position="90"/>
    </location>
</feature>
<dbReference type="Pfam" id="PF05803">
    <property type="entry name" value="Chordopox_L2"/>
    <property type="match status" value="1"/>
</dbReference>